<evidence type="ECO:0000313" key="2">
    <source>
        <dbReference type="Proteomes" id="UP001165041"/>
    </source>
</evidence>
<gene>
    <name evidence="1" type="ORF">Kpho02_72720</name>
</gene>
<name>A0A9W6V791_9ACTN</name>
<sequence>MPAIATRQHRRLDLTALYDLHHHNYLRYAELLLRTGDAHRAVDDAFDALAETWQQVLSTSSPAACAWQTVRDHVRARADPARLQPTAHLEPPQQDALLLHTVLNLPLDVVADLTGAEAATVHVHLRALTARTSRPKPA</sequence>
<accession>A0A9W6V791</accession>
<dbReference type="AlphaFoldDB" id="A0A9W6V791"/>
<protein>
    <submittedName>
        <fullName evidence="1">Uncharacterized protein</fullName>
    </submittedName>
</protein>
<reference evidence="1" key="1">
    <citation type="submission" date="2023-02" db="EMBL/GenBank/DDBJ databases">
        <title>Kitasatospora phosalacinea NBRC 14627.</title>
        <authorList>
            <person name="Ichikawa N."/>
            <person name="Sato H."/>
            <person name="Tonouchi N."/>
        </authorList>
    </citation>
    <scope>NUCLEOTIDE SEQUENCE</scope>
    <source>
        <strain evidence="1">NBRC 14627</strain>
    </source>
</reference>
<dbReference type="EMBL" id="BSSA01000043">
    <property type="protein sequence ID" value="GLW74975.1"/>
    <property type="molecule type" value="Genomic_DNA"/>
</dbReference>
<organism evidence="1 2">
    <name type="scientific">Kitasatospora phosalacinea</name>
    <dbReference type="NCBI Taxonomy" id="2065"/>
    <lineage>
        <taxon>Bacteria</taxon>
        <taxon>Bacillati</taxon>
        <taxon>Actinomycetota</taxon>
        <taxon>Actinomycetes</taxon>
        <taxon>Kitasatosporales</taxon>
        <taxon>Streptomycetaceae</taxon>
        <taxon>Kitasatospora</taxon>
    </lineage>
</organism>
<comment type="caution">
    <text evidence="1">The sequence shown here is derived from an EMBL/GenBank/DDBJ whole genome shotgun (WGS) entry which is preliminary data.</text>
</comment>
<proteinExistence type="predicted"/>
<evidence type="ECO:0000313" key="1">
    <source>
        <dbReference type="EMBL" id="GLW74975.1"/>
    </source>
</evidence>
<dbReference type="RefSeq" id="WP_285740534.1">
    <property type="nucleotide sequence ID" value="NZ_BSSA01000043.1"/>
</dbReference>
<dbReference type="Proteomes" id="UP001165041">
    <property type="component" value="Unassembled WGS sequence"/>
</dbReference>